<evidence type="ECO:0000256" key="5">
    <source>
        <dbReference type="SAM" id="Phobius"/>
    </source>
</evidence>
<keyword evidence="8" id="KW-1185">Reference proteome</keyword>
<reference evidence="7" key="1">
    <citation type="submission" date="2020-06" db="EMBL/GenBank/DDBJ databases">
        <authorList>
            <consortium name="Plant Systems Biology data submission"/>
        </authorList>
    </citation>
    <scope>NUCLEOTIDE SEQUENCE</scope>
    <source>
        <strain evidence="7">D6</strain>
    </source>
</reference>
<evidence type="ECO:0000259" key="6">
    <source>
        <dbReference type="PROSITE" id="PS50089"/>
    </source>
</evidence>
<dbReference type="GO" id="GO:0008270">
    <property type="term" value="F:zinc ion binding"/>
    <property type="evidence" value="ECO:0007669"/>
    <property type="project" value="UniProtKB-KW"/>
</dbReference>
<keyword evidence="3" id="KW-0862">Zinc</keyword>
<protein>
    <submittedName>
        <fullName evidence="7">Finger protein</fullName>
    </submittedName>
</protein>
<organism evidence="7 8">
    <name type="scientific">Seminavis robusta</name>
    <dbReference type="NCBI Taxonomy" id="568900"/>
    <lineage>
        <taxon>Eukaryota</taxon>
        <taxon>Sar</taxon>
        <taxon>Stramenopiles</taxon>
        <taxon>Ochrophyta</taxon>
        <taxon>Bacillariophyta</taxon>
        <taxon>Bacillariophyceae</taxon>
        <taxon>Bacillariophycidae</taxon>
        <taxon>Naviculales</taxon>
        <taxon>Naviculaceae</taxon>
        <taxon>Seminavis</taxon>
    </lineage>
</organism>
<dbReference type="SUPFAM" id="SSF57850">
    <property type="entry name" value="RING/U-box"/>
    <property type="match status" value="1"/>
</dbReference>
<dbReference type="SMART" id="SM00184">
    <property type="entry name" value="RING"/>
    <property type="match status" value="1"/>
</dbReference>
<dbReference type="Gene3D" id="3.30.40.10">
    <property type="entry name" value="Zinc/RING finger domain, C3HC4 (zinc finger)"/>
    <property type="match status" value="1"/>
</dbReference>
<keyword evidence="1" id="KW-0479">Metal-binding</keyword>
<keyword evidence="5" id="KW-0472">Membrane</keyword>
<evidence type="ECO:0000256" key="4">
    <source>
        <dbReference type="PROSITE-ProRule" id="PRU00175"/>
    </source>
</evidence>
<dbReference type="PROSITE" id="PS50089">
    <property type="entry name" value="ZF_RING_2"/>
    <property type="match status" value="1"/>
</dbReference>
<comment type="caution">
    <text evidence="7">The sequence shown here is derived from an EMBL/GenBank/DDBJ whole genome shotgun (WGS) entry which is preliminary data.</text>
</comment>
<name>A0A9N8EQM5_9STRA</name>
<accession>A0A9N8EQM5</accession>
<keyword evidence="5" id="KW-0812">Transmembrane</keyword>
<dbReference type="Proteomes" id="UP001153069">
    <property type="component" value="Unassembled WGS sequence"/>
</dbReference>
<keyword evidence="2 4" id="KW-0863">Zinc-finger</keyword>
<evidence type="ECO:0000313" key="7">
    <source>
        <dbReference type="EMBL" id="CAB9522905.1"/>
    </source>
</evidence>
<dbReference type="Pfam" id="PF13639">
    <property type="entry name" value="zf-RING_2"/>
    <property type="match status" value="1"/>
</dbReference>
<dbReference type="InterPro" id="IPR052788">
    <property type="entry name" value="RING-type_E3_ligase_ATL"/>
</dbReference>
<gene>
    <name evidence="7" type="ORF">SEMRO_1355_G265590.1</name>
</gene>
<feature type="transmembrane region" description="Helical" evidence="5">
    <location>
        <begin position="67"/>
        <end position="90"/>
    </location>
</feature>
<keyword evidence="5" id="KW-1133">Transmembrane helix</keyword>
<evidence type="ECO:0000256" key="1">
    <source>
        <dbReference type="ARBA" id="ARBA00022723"/>
    </source>
</evidence>
<dbReference type="PANTHER" id="PTHR45798">
    <property type="entry name" value="RING-H2 FINGER PROTEIN ATL61-RELATED-RELATED"/>
    <property type="match status" value="1"/>
</dbReference>
<dbReference type="InterPro" id="IPR013083">
    <property type="entry name" value="Znf_RING/FYVE/PHD"/>
</dbReference>
<dbReference type="CDD" id="cd16448">
    <property type="entry name" value="RING-H2"/>
    <property type="match status" value="1"/>
</dbReference>
<proteinExistence type="predicted"/>
<dbReference type="InterPro" id="IPR001841">
    <property type="entry name" value="Znf_RING"/>
</dbReference>
<dbReference type="AlphaFoldDB" id="A0A9N8EQM5"/>
<feature type="domain" description="RING-type" evidence="6">
    <location>
        <begin position="189"/>
        <end position="233"/>
    </location>
</feature>
<dbReference type="EMBL" id="CAICTM010001353">
    <property type="protein sequence ID" value="CAB9522905.1"/>
    <property type="molecule type" value="Genomic_DNA"/>
</dbReference>
<evidence type="ECO:0000256" key="2">
    <source>
        <dbReference type="ARBA" id="ARBA00022771"/>
    </source>
</evidence>
<dbReference type="PANTHER" id="PTHR45798:SF97">
    <property type="entry name" value="ALCOHOL-SENSITIVE RING FINGER PROTEIN 1"/>
    <property type="match status" value="1"/>
</dbReference>
<sequence length="242" mass="26794">MTINIGNFADLDGIGDYLVDSNKHLIGLEDIDQSKFDDDEAAGSNLLVHVRDDGEADMPSIKHGLPLLVAVYVTAVFVALGLVAMIFYCSRNQERTKSKKEAVKKEEKSQAFRSSISCRPWSNDADAWGDKTAFMSEAGSENGGCSTDDNSSTDCDDMEEAVIVDHRRHTHDCLTMDGPTDDDETAACCRLCNEPFEFGQPVYDSNNPQCGHQFHKVCLDRWLDVQNTCPTCNQPYVLHTTV</sequence>
<evidence type="ECO:0000256" key="3">
    <source>
        <dbReference type="ARBA" id="ARBA00022833"/>
    </source>
</evidence>
<evidence type="ECO:0000313" key="8">
    <source>
        <dbReference type="Proteomes" id="UP001153069"/>
    </source>
</evidence>
<dbReference type="OrthoDB" id="8062037at2759"/>